<proteinExistence type="predicted"/>
<dbReference type="InterPro" id="IPR010386">
    <property type="entry name" value="tRNA-Hydrxlase_MiaE"/>
</dbReference>
<dbReference type="InterPro" id="IPR012347">
    <property type="entry name" value="Ferritin-like"/>
</dbReference>
<comment type="caution">
    <text evidence="1">The sequence shown here is derived from an EMBL/GenBank/DDBJ whole genome shotgun (WGS) entry which is preliminary data.</text>
</comment>
<protein>
    <submittedName>
        <fullName evidence="1">tRNA-(Ms[2]io[6]A)-hydroxylase</fullName>
    </submittedName>
</protein>
<dbReference type="Gene3D" id="1.20.1260.10">
    <property type="match status" value="1"/>
</dbReference>
<evidence type="ECO:0000313" key="2">
    <source>
        <dbReference type="Proteomes" id="UP000615026"/>
    </source>
</evidence>
<dbReference type="AlphaFoldDB" id="A0A928ZZ51"/>
<organism evidence="1 2">
    <name type="scientific">Leptolyngbya cf. ectocarpi LEGE 11479</name>
    <dbReference type="NCBI Taxonomy" id="1828722"/>
    <lineage>
        <taxon>Bacteria</taxon>
        <taxon>Bacillati</taxon>
        <taxon>Cyanobacteriota</taxon>
        <taxon>Cyanophyceae</taxon>
        <taxon>Leptolyngbyales</taxon>
        <taxon>Leptolyngbyaceae</taxon>
        <taxon>Leptolyngbya group</taxon>
        <taxon>Leptolyngbya</taxon>
    </lineage>
</organism>
<dbReference type="PANTHER" id="PTHR42637">
    <property type="entry name" value="TRNA-(MS[2]IO[6]A)-HYDROXYLASE"/>
    <property type="match status" value="1"/>
</dbReference>
<dbReference type="InterPro" id="IPR009078">
    <property type="entry name" value="Ferritin-like_SF"/>
</dbReference>
<reference evidence="1" key="1">
    <citation type="submission" date="2020-10" db="EMBL/GenBank/DDBJ databases">
        <authorList>
            <person name="Castelo-Branco R."/>
            <person name="Eusebio N."/>
            <person name="Adriana R."/>
            <person name="Vieira A."/>
            <person name="Brugerolle De Fraissinette N."/>
            <person name="Rezende De Castro R."/>
            <person name="Schneider M.P."/>
            <person name="Vasconcelos V."/>
            <person name="Leao P.N."/>
        </authorList>
    </citation>
    <scope>NUCLEOTIDE SEQUENCE</scope>
    <source>
        <strain evidence="1">LEGE 11479</strain>
    </source>
</reference>
<dbReference type="PIRSF" id="PIRSF020736">
    <property type="entry name" value="MiaE"/>
    <property type="match status" value="1"/>
</dbReference>
<dbReference type="GO" id="GO:0045301">
    <property type="term" value="F:tRNA 2-(methylsulfanyl)-N(6)-isopentenyladenosine(37) hydroxylase activity"/>
    <property type="evidence" value="ECO:0007669"/>
    <property type="project" value="InterPro"/>
</dbReference>
<accession>A0A928ZZ51</accession>
<sequence length="210" mass="23477">MYSDFLSTPVLTTPSRPATIKFLKTPTSQAWINQALANLDEVMLDHSHCERKAAGIAIKLMFLYPGDRALVEALTDIAQEELSHFKQVNQWLDRRGVALRSLAAGPYGAKLRKHVRANDPDRKLDLLLVSALIEARSHERLGLLGEHCPDPELAKFYRSLMASEARHYGAYWVLATNEFGAEVVTPRLEQLATAESEILAMLHPAPRVHS</sequence>
<dbReference type="Pfam" id="PF06175">
    <property type="entry name" value="MiaE"/>
    <property type="match status" value="1"/>
</dbReference>
<keyword evidence="2" id="KW-1185">Reference proteome</keyword>
<dbReference type="GO" id="GO:0006400">
    <property type="term" value="P:tRNA modification"/>
    <property type="evidence" value="ECO:0007669"/>
    <property type="project" value="InterPro"/>
</dbReference>
<gene>
    <name evidence="1" type="ORF">IQ260_26030</name>
</gene>
<dbReference type="PANTHER" id="PTHR42637:SF1">
    <property type="entry name" value="TRNA 2-(METHYLSULFANYL)-N(6)-ISOPENTENYLADENOSINE(37) HYDROXYLASE"/>
    <property type="match status" value="1"/>
</dbReference>
<evidence type="ECO:0000313" key="1">
    <source>
        <dbReference type="EMBL" id="MBE9070105.1"/>
    </source>
</evidence>
<dbReference type="Proteomes" id="UP000615026">
    <property type="component" value="Unassembled WGS sequence"/>
</dbReference>
<dbReference type="EMBL" id="JADEXP010000374">
    <property type="protein sequence ID" value="MBE9070105.1"/>
    <property type="molecule type" value="Genomic_DNA"/>
</dbReference>
<dbReference type="SUPFAM" id="SSF47240">
    <property type="entry name" value="Ferritin-like"/>
    <property type="match status" value="1"/>
</dbReference>
<dbReference type="RefSeq" id="WP_193995990.1">
    <property type="nucleotide sequence ID" value="NZ_JADEXP010000374.1"/>
</dbReference>
<dbReference type="CDD" id="cd07910">
    <property type="entry name" value="MiaE"/>
    <property type="match status" value="1"/>
</dbReference>
<name>A0A928ZZ51_LEPEC</name>